<gene>
    <name evidence="5" type="ORF">IEN85_17065</name>
</gene>
<evidence type="ECO:0000259" key="3">
    <source>
        <dbReference type="PROSITE" id="PS51201"/>
    </source>
</evidence>
<keyword evidence="2" id="KW-0472">Membrane</keyword>
<dbReference type="GO" id="GO:0008324">
    <property type="term" value="F:monoatomic cation transmembrane transporter activity"/>
    <property type="evidence" value="ECO:0007669"/>
    <property type="project" value="InterPro"/>
</dbReference>
<feature type="transmembrane region" description="Helical" evidence="2">
    <location>
        <begin position="83"/>
        <end position="109"/>
    </location>
</feature>
<evidence type="ECO:0000313" key="6">
    <source>
        <dbReference type="Proteomes" id="UP000622317"/>
    </source>
</evidence>
<dbReference type="InterPro" id="IPR036291">
    <property type="entry name" value="NAD(P)-bd_dom_sf"/>
</dbReference>
<proteinExistence type="predicted"/>
<feature type="domain" description="RCK C-terminal" evidence="4">
    <location>
        <begin position="263"/>
        <end position="347"/>
    </location>
</feature>
<evidence type="ECO:0000256" key="1">
    <source>
        <dbReference type="ARBA" id="ARBA00004651"/>
    </source>
</evidence>
<feature type="domain" description="RCK N-terminal" evidence="3">
    <location>
        <begin position="352"/>
        <end position="465"/>
    </location>
</feature>
<dbReference type="Pfam" id="PF02080">
    <property type="entry name" value="TrkA_C"/>
    <property type="match status" value="2"/>
</dbReference>
<feature type="transmembrane region" description="Helical" evidence="2">
    <location>
        <begin position="58"/>
        <end position="76"/>
    </location>
</feature>
<dbReference type="InterPro" id="IPR036721">
    <property type="entry name" value="RCK_C_sf"/>
</dbReference>
<dbReference type="AlphaFoldDB" id="A0A927IIV0"/>
<comment type="subcellular location">
    <subcellularLocation>
        <location evidence="1">Cell membrane</location>
        <topology evidence="1">Multi-pass membrane protein</topology>
    </subcellularLocation>
</comment>
<name>A0A927IIV0_9BACT</name>
<dbReference type="SUPFAM" id="SSF81324">
    <property type="entry name" value="Voltage-gated potassium channels"/>
    <property type="match status" value="1"/>
</dbReference>
<keyword evidence="2" id="KW-1133">Transmembrane helix</keyword>
<dbReference type="PANTHER" id="PTHR43833">
    <property type="entry name" value="POTASSIUM CHANNEL PROTEIN 2-RELATED-RELATED"/>
    <property type="match status" value="1"/>
</dbReference>
<dbReference type="Pfam" id="PF07885">
    <property type="entry name" value="Ion_trans_2"/>
    <property type="match status" value="1"/>
</dbReference>
<dbReference type="SUPFAM" id="SSF116726">
    <property type="entry name" value="TrkA C-terminal domain-like"/>
    <property type="match status" value="2"/>
</dbReference>
<dbReference type="Gene3D" id="3.30.70.1450">
    <property type="entry name" value="Regulator of K+ conductance, C-terminal domain"/>
    <property type="match status" value="2"/>
</dbReference>
<dbReference type="Gene3D" id="1.10.287.70">
    <property type="match status" value="1"/>
</dbReference>
<dbReference type="EMBL" id="JACYFG010000040">
    <property type="protein sequence ID" value="MBD5781214.1"/>
    <property type="molecule type" value="Genomic_DNA"/>
</dbReference>
<feature type="transmembrane region" description="Helical" evidence="2">
    <location>
        <begin position="21"/>
        <end position="46"/>
    </location>
</feature>
<comment type="caution">
    <text evidence="5">The sequence shown here is derived from an EMBL/GenBank/DDBJ whole genome shotgun (WGS) entry which is preliminary data.</text>
</comment>
<sequence>MKFLTSSLAAYKKGESRHRNLRLLGRFFLTLVALVIIFSVVFHVLMAWEGQEHSWLTGFYWSLTVMSTLGFGDITFHSDIGRLFSILVLLSGVIFLLILLPFTLIEFFYAPWVESRTKRIVRDRLPESVSGHVVLLNHDSVSATLIEKLDRHGIPYALLTPETDECLQLTDIGINAFAGDPSQAESYERLRLEHASIVALTGNDFENARHAFKIRSLHEKIPIISAADSKSSSEVIRLSGANKAFQLANIIGEALARRTIGGSSLHHVVANFDELLIAEALADSPELVGKTLAEANLRKNAGINVIGIWERGDFTTARPDAVIHANTVLLLAGSEAQLELFDQRYRNTSRDEGHVIVIGAGRVGTAVCKTLDARDTDYRVIDRSARATKQFGSRAITGDASHFETLHSAGIIDARSVIITSHNDDLEVYLTIFCRKLRPDIQIVCRASEYKTIGELHQAGADIVLSYASIGANIIFNFLKHSDILMVAEGLNIFKVQAPPSLHGRTLAEEDLRAKIGCNVIAVRSESGLQAPPRPREPLSAEDELILIGDTDSEKRFFEYLNALPEPQKS</sequence>
<dbReference type="SUPFAM" id="SSF51735">
    <property type="entry name" value="NAD(P)-binding Rossmann-fold domains"/>
    <property type="match status" value="2"/>
</dbReference>
<dbReference type="InterPro" id="IPR006037">
    <property type="entry name" value="RCK_C"/>
</dbReference>
<dbReference type="PANTHER" id="PTHR43833:SF9">
    <property type="entry name" value="POTASSIUM CHANNEL PROTEIN YUGO-RELATED"/>
    <property type="match status" value="1"/>
</dbReference>
<dbReference type="PRINTS" id="PR00169">
    <property type="entry name" value="KCHANNEL"/>
</dbReference>
<dbReference type="InterPro" id="IPR013099">
    <property type="entry name" value="K_chnl_dom"/>
</dbReference>
<accession>A0A927IIV0</accession>
<dbReference type="PROSITE" id="PS51201">
    <property type="entry name" value="RCK_N"/>
    <property type="match status" value="1"/>
</dbReference>
<evidence type="ECO:0000256" key="2">
    <source>
        <dbReference type="SAM" id="Phobius"/>
    </source>
</evidence>
<dbReference type="GO" id="GO:0005886">
    <property type="term" value="C:plasma membrane"/>
    <property type="evidence" value="ECO:0007669"/>
    <property type="project" value="UniProtKB-SubCell"/>
</dbReference>
<dbReference type="GO" id="GO:0006813">
    <property type="term" value="P:potassium ion transport"/>
    <property type="evidence" value="ECO:0007669"/>
    <property type="project" value="InterPro"/>
</dbReference>
<keyword evidence="2" id="KW-0812">Transmembrane</keyword>
<dbReference type="InterPro" id="IPR003148">
    <property type="entry name" value="RCK_N"/>
</dbReference>
<dbReference type="PROSITE" id="PS51202">
    <property type="entry name" value="RCK_C"/>
    <property type="match status" value="2"/>
</dbReference>
<evidence type="ECO:0000313" key="5">
    <source>
        <dbReference type="EMBL" id="MBD5781214.1"/>
    </source>
</evidence>
<keyword evidence="6" id="KW-1185">Reference proteome</keyword>
<dbReference type="InterPro" id="IPR050721">
    <property type="entry name" value="Trk_Ktr_HKT_K-transport"/>
</dbReference>
<feature type="domain" description="RCK C-terminal" evidence="4">
    <location>
        <begin position="481"/>
        <end position="563"/>
    </location>
</feature>
<dbReference type="RefSeq" id="WP_191618314.1">
    <property type="nucleotide sequence ID" value="NZ_JACYFG010000040.1"/>
</dbReference>
<evidence type="ECO:0000259" key="4">
    <source>
        <dbReference type="PROSITE" id="PS51202"/>
    </source>
</evidence>
<dbReference type="Pfam" id="PF02254">
    <property type="entry name" value="TrkA_N"/>
    <property type="match status" value="2"/>
</dbReference>
<dbReference type="Gene3D" id="3.40.50.720">
    <property type="entry name" value="NAD(P)-binding Rossmann-like Domain"/>
    <property type="match status" value="2"/>
</dbReference>
<organism evidence="5 6">
    <name type="scientific">Pelagicoccus enzymogenes</name>
    <dbReference type="NCBI Taxonomy" id="2773457"/>
    <lineage>
        <taxon>Bacteria</taxon>
        <taxon>Pseudomonadati</taxon>
        <taxon>Verrucomicrobiota</taxon>
        <taxon>Opitutia</taxon>
        <taxon>Puniceicoccales</taxon>
        <taxon>Pelagicoccaceae</taxon>
        <taxon>Pelagicoccus</taxon>
    </lineage>
</organism>
<dbReference type="Proteomes" id="UP000622317">
    <property type="component" value="Unassembled WGS sequence"/>
</dbReference>
<protein>
    <submittedName>
        <fullName evidence="5">NAD-binding protein</fullName>
    </submittedName>
</protein>
<reference evidence="5" key="1">
    <citation type="submission" date="2020-09" db="EMBL/GenBank/DDBJ databases">
        <title>Pelagicoccus enzymogenes sp. nov. with an EPS production, isolated from marine sediment.</title>
        <authorList>
            <person name="Feng X."/>
        </authorList>
    </citation>
    <scope>NUCLEOTIDE SEQUENCE</scope>
    <source>
        <strain evidence="5">NFK12</strain>
    </source>
</reference>